<sequence length="115" mass="13188">MRLECLKKNNGDEKYYCTALGQAIDKDLWELEIYNSKIRDAGHFTEISVPAEMAVHEARWNEQVPSSNPGRGITSQTSNDAEDFPLYSFDESFRFGEFVLEDHMLEDGNFPDGLF</sequence>
<dbReference type="RefSeq" id="XP_020124707.1">
    <property type="nucleotide sequence ID" value="XM_020260166.1"/>
</dbReference>
<dbReference type="EMBL" id="LFMY01000001">
    <property type="protein sequence ID" value="OKL64586.1"/>
    <property type="molecule type" value="Genomic_DNA"/>
</dbReference>
<accession>A0A225BB03</accession>
<comment type="caution">
    <text evidence="2">The sequence shown here is derived from an EMBL/GenBank/DDBJ whole genome shotgun (WGS) entry which is preliminary data.</text>
</comment>
<evidence type="ECO:0000313" key="2">
    <source>
        <dbReference type="EMBL" id="OKL64586.1"/>
    </source>
</evidence>
<keyword evidence="3" id="KW-1185">Reference proteome</keyword>
<reference evidence="2 3" key="1">
    <citation type="submission" date="2015-06" db="EMBL/GenBank/DDBJ databases">
        <title>Talaromyces atroroseus IBT 11181 draft genome.</title>
        <authorList>
            <person name="Rasmussen K.B."/>
            <person name="Rasmussen S."/>
            <person name="Petersen B."/>
            <person name="Sicheritz-Ponten T."/>
            <person name="Mortensen U.H."/>
            <person name="Thrane U."/>
        </authorList>
    </citation>
    <scope>NUCLEOTIDE SEQUENCE [LARGE SCALE GENOMIC DNA]</scope>
    <source>
        <strain evidence="2 3">IBT 11181</strain>
    </source>
</reference>
<name>A0A225BB03_TALAT</name>
<proteinExistence type="predicted"/>
<dbReference type="AlphaFoldDB" id="A0A225BB03"/>
<feature type="compositionally biased region" description="Polar residues" evidence="1">
    <location>
        <begin position="63"/>
        <end position="79"/>
    </location>
</feature>
<gene>
    <name evidence="2" type="ORF">UA08_00368</name>
</gene>
<organism evidence="2 3">
    <name type="scientific">Talaromyces atroroseus</name>
    <dbReference type="NCBI Taxonomy" id="1441469"/>
    <lineage>
        <taxon>Eukaryota</taxon>
        <taxon>Fungi</taxon>
        <taxon>Dikarya</taxon>
        <taxon>Ascomycota</taxon>
        <taxon>Pezizomycotina</taxon>
        <taxon>Eurotiomycetes</taxon>
        <taxon>Eurotiomycetidae</taxon>
        <taxon>Eurotiales</taxon>
        <taxon>Trichocomaceae</taxon>
        <taxon>Talaromyces</taxon>
        <taxon>Talaromyces sect. Trachyspermi</taxon>
    </lineage>
</organism>
<dbReference type="Proteomes" id="UP000214365">
    <property type="component" value="Unassembled WGS sequence"/>
</dbReference>
<feature type="region of interest" description="Disordered" evidence="1">
    <location>
        <begin position="61"/>
        <end position="82"/>
    </location>
</feature>
<protein>
    <submittedName>
        <fullName evidence="2">Uncharacterized protein</fullName>
    </submittedName>
</protein>
<evidence type="ECO:0000313" key="3">
    <source>
        <dbReference type="Proteomes" id="UP000214365"/>
    </source>
</evidence>
<evidence type="ECO:0000256" key="1">
    <source>
        <dbReference type="SAM" id="MobiDB-lite"/>
    </source>
</evidence>
<dbReference type="GeneID" id="31000123"/>